<keyword evidence="3" id="KW-0560">Oxidoreductase</keyword>
<dbReference type="Pfam" id="PF00248">
    <property type="entry name" value="Aldo_ket_red"/>
    <property type="match status" value="1"/>
</dbReference>
<dbReference type="SUPFAM" id="SSF51430">
    <property type="entry name" value="NAD(P)-linked oxidoreductase"/>
    <property type="match status" value="1"/>
</dbReference>
<dbReference type="EMBL" id="PVSN01000033">
    <property type="protein sequence ID" value="TGE72995.1"/>
    <property type="molecule type" value="Genomic_DNA"/>
</dbReference>
<gene>
    <name evidence="8" type="ORF">C6P11_05125</name>
</gene>
<dbReference type="OrthoDB" id="9804790at2"/>
<evidence type="ECO:0000313" key="9">
    <source>
        <dbReference type="Proteomes" id="UP000297646"/>
    </source>
</evidence>
<dbReference type="CDD" id="cd19071">
    <property type="entry name" value="AKR_AKR1-5-like"/>
    <property type="match status" value="1"/>
</dbReference>
<sequence length="289" mass="32183">MTIFDETYTLNNGVKIPKIGFGTWMIEDNDDAAKAVETAIKVGYRHIDTAEAYGNEIGVGRGVRHAGVPREDIFVTTKLQAEFKNYEEAVAAIDRSLTDLNFDYIDMMIIHSPKPWVEFQNDERFFEGNLAAWRALSEAQAAGKIRAIGVSNFDEIDLQNILDNSDVKPAVNQVLAHIGNVPFSVFEYAQKHDIQIEAYSPFGHGEMLKNENLQQIADKYGVSVAQLGMRYLLQLNTLPLPKATSEAHMIANATVDFAISDDDMTLLNKVTFNDYGEFSGFPVYGGTLD</sequence>
<evidence type="ECO:0000256" key="1">
    <source>
        <dbReference type="ARBA" id="ARBA00007905"/>
    </source>
</evidence>
<dbReference type="AlphaFoldDB" id="A0A4Z0RWU2"/>
<evidence type="ECO:0000256" key="5">
    <source>
        <dbReference type="PIRSR" id="PIRSR000097-2"/>
    </source>
</evidence>
<organism evidence="8 9">
    <name type="scientific">Weissella confusa</name>
    <name type="common">Lactobacillus confusus</name>
    <dbReference type="NCBI Taxonomy" id="1583"/>
    <lineage>
        <taxon>Bacteria</taxon>
        <taxon>Bacillati</taxon>
        <taxon>Bacillota</taxon>
        <taxon>Bacilli</taxon>
        <taxon>Lactobacillales</taxon>
        <taxon>Lactobacillaceae</taxon>
        <taxon>Weissella</taxon>
    </lineage>
</organism>
<dbReference type="InterPro" id="IPR023210">
    <property type="entry name" value="NADP_OxRdtase_dom"/>
</dbReference>
<evidence type="ECO:0000259" key="7">
    <source>
        <dbReference type="Pfam" id="PF00248"/>
    </source>
</evidence>
<dbReference type="FunFam" id="3.20.20.100:FF:000002">
    <property type="entry name" value="2,5-diketo-D-gluconic acid reductase A"/>
    <property type="match status" value="1"/>
</dbReference>
<evidence type="ECO:0000313" key="8">
    <source>
        <dbReference type="EMBL" id="TGE72995.1"/>
    </source>
</evidence>
<dbReference type="InterPro" id="IPR036812">
    <property type="entry name" value="NAD(P)_OxRdtase_dom_sf"/>
</dbReference>
<evidence type="ECO:0000256" key="6">
    <source>
        <dbReference type="PIRSR" id="PIRSR000097-3"/>
    </source>
</evidence>
<comment type="caution">
    <text evidence="8">The sequence shown here is derived from an EMBL/GenBank/DDBJ whole genome shotgun (WGS) entry which is preliminary data.</text>
</comment>
<feature type="active site" description="Proton donor" evidence="4">
    <location>
        <position position="53"/>
    </location>
</feature>
<dbReference type="InterPro" id="IPR018170">
    <property type="entry name" value="Aldo/ket_reductase_CS"/>
</dbReference>
<feature type="domain" description="NADP-dependent oxidoreductase" evidence="7">
    <location>
        <begin position="18"/>
        <end position="270"/>
    </location>
</feature>
<evidence type="ECO:0000256" key="4">
    <source>
        <dbReference type="PIRSR" id="PIRSR000097-1"/>
    </source>
</evidence>
<dbReference type="PANTHER" id="PTHR43827">
    <property type="entry name" value="2,5-DIKETO-D-GLUCONIC ACID REDUCTASE"/>
    <property type="match status" value="1"/>
</dbReference>
<reference evidence="8 9" key="1">
    <citation type="submission" date="2018-03" db="EMBL/GenBank/DDBJ databases">
        <title>Genome sequencing of Weissella confusa isolates.</title>
        <authorList>
            <person name="Kajala I."/>
            <person name="Baruah R."/>
            <person name="Bergsveinson J."/>
            <person name="Juvonen R."/>
            <person name="Ziola B."/>
        </authorList>
    </citation>
    <scope>NUCLEOTIDE SEQUENCE [LARGE SCALE GENOMIC DNA]</scope>
    <source>
        <strain evidence="8 9">VTT E-062653</strain>
    </source>
</reference>
<dbReference type="PIRSF" id="PIRSF000097">
    <property type="entry name" value="AKR"/>
    <property type="match status" value="1"/>
</dbReference>
<evidence type="ECO:0000256" key="2">
    <source>
        <dbReference type="ARBA" id="ARBA00022857"/>
    </source>
</evidence>
<dbReference type="PANTHER" id="PTHR43827:SF3">
    <property type="entry name" value="NADP-DEPENDENT OXIDOREDUCTASE DOMAIN-CONTAINING PROTEIN"/>
    <property type="match status" value="1"/>
</dbReference>
<feature type="binding site" evidence="5">
    <location>
        <position position="111"/>
    </location>
    <ligand>
        <name>substrate</name>
    </ligand>
</feature>
<name>A0A4Z0RWU2_WEICO</name>
<accession>A0A4Z0RWU2</accession>
<feature type="site" description="Lowers pKa of active site Tyr" evidence="6">
    <location>
        <position position="78"/>
    </location>
</feature>
<dbReference type="Proteomes" id="UP000297646">
    <property type="component" value="Unassembled WGS sequence"/>
</dbReference>
<dbReference type="PROSITE" id="PS00798">
    <property type="entry name" value="ALDOKETO_REDUCTASE_1"/>
    <property type="match status" value="1"/>
</dbReference>
<keyword evidence="2" id="KW-0521">NADP</keyword>
<dbReference type="PROSITE" id="PS00062">
    <property type="entry name" value="ALDOKETO_REDUCTASE_2"/>
    <property type="match status" value="1"/>
</dbReference>
<dbReference type="InterPro" id="IPR020471">
    <property type="entry name" value="AKR"/>
</dbReference>
<comment type="similarity">
    <text evidence="1">Belongs to the aldo/keto reductase family.</text>
</comment>
<proteinExistence type="inferred from homology"/>
<evidence type="ECO:0000256" key="3">
    <source>
        <dbReference type="ARBA" id="ARBA00023002"/>
    </source>
</evidence>
<dbReference type="Gene3D" id="3.20.20.100">
    <property type="entry name" value="NADP-dependent oxidoreductase domain"/>
    <property type="match status" value="1"/>
</dbReference>
<dbReference type="PRINTS" id="PR00069">
    <property type="entry name" value="ALDKETRDTASE"/>
</dbReference>
<dbReference type="GO" id="GO:0016616">
    <property type="term" value="F:oxidoreductase activity, acting on the CH-OH group of donors, NAD or NADP as acceptor"/>
    <property type="evidence" value="ECO:0007669"/>
    <property type="project" value="UniProtKB-ARBA"/>
</dbReference>
<protein>
    <submittedName>
        <fullName evidence="8">2,5-diketo-D-gluconic acid reductase</fullName>
    </submittedName>
</protein>